<dbReference type="AlphaFoldDB" id="A0A811LK17"/>
<reference evidence="2" key="1">
    <citation type="submission" date="2020-09" db="EMBL/GenBank/DDBJ databases">
        <authorList>
            <person name="Kikuchi T."/>
        </authorList>
    </citation>
    <scope>NUCLEOTIDE SEQUENCE</scope>
    <source>
        <strain evidence="2">SH1</strain>
    </source>
</reference>
<keyword evidence="3" id="KW-1185">Reference proteome</keyword>
<sequence length="116" mass="13520">MTNATENGLQEAVTVLLRANCTCQRGHYCFRMKGWRYPQFCLPTWYNPAETLSQNIEAEIHRRNTLHVSPGTMLITILVLLILIIFLSVGIGVARRERFIWTTVKDPHYEMPERRT</sequence>
<dbReference type="OrthoDB" id="10336781at2759"/>
<dbReference type="EMBL" id="CAJFCW020000006">
    <property type="protein sequence ID" value="CAG9127342.1"/>
    <property type="molecule type" value="Genomic_DNA"/>
</dbReference>
<gene>
    <name evidence="2" type="ORF">BOKJ2_LOCUS13894</name>
</gene>
<dbReference type="Proteomes" id="UP000614601">
    <property type="component" value="Unassembled WGS sequence"/>
</dbReference>
<keyword evidence="1" id="KW-1133">Transmembrane helix</keyword>
<keyword evidence="1" id="KW-0812">Transmembrane</keyword>
<accession>A0A811LK17</accession>
<evidence type="ECO:0000313" key="3">
    <source>
        <dbReference type="Proteomes" id="UP000614601"/>
    </source>
</evidence>
<proteinExistence type="predicted"/>
<protein>
    <submittedName>
        <fullName evidence="2">Uncharacterized protein</fullName>
    </submittedName>
</protein>
<evidence type="ECO:0000313" key="2">
    <source>
        <dbReference type="EMBL" id="CAD5229955.1"/>
    </source>
</evidence>
<comment type="caution">
    <text evidence="2">The sequence shown here is derived from an EMBL/GenBank/DDBJ whole genome shotgun (WGS) entry which is preliminary data.</text>
</comment>
<dbReference type="Proteomes" id="UP000783686">
    <property type="component" value="Unassembled WGS sequence"/>
</dbReference>
<name>A0A811LK17_9BILA</name>
<evidence type="ECO:0000256" key="1">
    <source>
        <dbReference type="SAM" id="Phobius"/>
    </source>
</evidence>
<dbReference type="EMBL" id="CAJFDH010000006">
    <property type="protein sequence ID" value="CAD5229955.1"/>
    <property type="molecule type" value="Genomic_DNA"/>
</dbReference>
<keyword evidence="1" id="KW-0472">Membrane</keyword>
<feature type="transmembrane region" description="Helical" evidence="1">
    <location>
        <begin position="73"/>
        <end position="94"/>
    </location>
</feature>
<organism evidence="2 3">
    <name type="scientific">Bursaphelenchus okinawaensis</name>
    <dbReference type="NCBI Taxonomy" id="465554"/>
    <lineage>
        <taxon>Eukaryota</taxon>
        <taxon>Metazoa</taxon>
        <taxon>Ecdysozoa</taxon>
        <taxon>Nematoda</taxon>
        <taxon>Chromadorea</taxon>
        <taxon>Rhabditida</taxon>
        <taxon>Tylenchina</taxon>
        <taxon>Tylenchomorpha</taxon>
        <taxon>Aphelenchoidea</taxon>
        <taxon>Aphelenchoididae</taxon>
        <taxon>Bursaphelenchus</taxon>
    </lineage>
</organism>